<dbReference type="AlphaFoldDB" id="A0A3B0XWU7"/>
<feature type="domain" description="Flagellar hook-length control protein-like C-terminal" evidence="1">
    <location>
        <begin position="399"/>
        <end position="471"/>
    </location>
</feature>
<dbReference type="Pfam" id="PF02120">
    <property type="entry name" value="Flg_hook"/>
    <property type="match status" value="1"/>
</dbReference>
<dbReference type="InterPro" id="IPR038610">
    <property type="entry name" value="FliK-like_C_sf"/>
</dbReference>
<name>A0A3B0XWU7_9ZZZZ</name>
<dbReference type="EMBL" id="UOFL01000034">
    <property type="protein sequence ID" value="VAW72021.1"/>
    <property type="molecule type" value="Genomic_DNA"/>
</dbReference>
<accession>A0A3B0XWU7</accession>
<evidence type="ECO:0000313" key="2">
    <source>
        <dbReference type="EMBL" id="VAW72021.1"/>
    </source>
</evidence>
<organism evidence="2">
    <name type="scientific">hydrothermal vent metagenome</name>
    <dbReference type="NCBI Taxonomy" id="652676"/>
    <lineage>
        <taxon>unclassified sequences</taxon>
        <taxon>metagenomes</taxon>
        <taxon>ecological metagenomes</taxon>
    </lineage>
</organism>
<protein>
    <recommendedName>
        <fullName evidence="1">Flagellar hook-length control protein-like C-terminal domain-containing protein</fullName>
    </recommendedName>
</protein>
<reference evidence="2" key="1">
    <citation type="submission" date="2018-06" db="EMBL/GenBank/DDBJ databases">
        <authorList>
            <person name="Zhirakovskaya E."/>
        </authorList>
    </citation>
    <scope>NUCLEOTIDE SEQUENCE</scope>
</reference>
<proteinExistence type="predicted"/>
<dbReference type="Gene3D" id="3.30.750.140">
    <property type="match status" value="1"/>
</dbReference>
<dbReference type="InterPro" id="IPR021136">
    <property type="entry name" value="Flagellar_hook_control-like_C"/>
</dbReference>
<sequence>MSTSINPLVFRSITSNTTVTSLNLRAGQLLQGKYIAKDSDGLSTLKVGNTLLQAKLSQTLNPGEKILLEVIKTGTKPVMRLYTNQAPEKLNPSLVSGAIKQNIANQNSATLLLNTIQLVQKNSPLYNQLPLNIRHLMKKLLTQVTPANQIITPAGVKKAFQNSGLLLERRLFGTQQSNSTMNTSSLDQTLKLDFKASLLQLKQQLTLASSTVNTAKTNQSESKLRYDSYQDIRNTNDGKLLKATPQIVLSNTRPLSPTIDLLKLTTASTHTNSLNSDVSGVYKSIAYGYTLPRVTASHYGFSLKPLLRNSTPYPVGSFKNTFNISPEKLAASYQGLITQLLKMVDASLARINVAQLSSTTVDTDNKQVWLFDIPLIKENQKEHDLIQVKIDVEKENGDDNKNRLWTVQLALDLNTLGPLQAKISLQDNKVQAHFKSSDPLQQQLIEEHLDILRDKLNTAGLLVEKLICTQGLVEQSDPEIPQSLIDEEA</sequence>
<evidence type="ECO:0000259" key="1">
    <source>
        <dbReference type="Pfam" id="PF02120"/>
    </source>
</evidence>
<gene>
    <name evidence="2" type="ORF">MNBD_GAMMA12-3014</name>
</gene>